<dbReference type="AlphaFoldDB" id="A0A940DJD9"/>
<protein>
    <submittedName>
        <fullName evidence="1">Uncharacterized protein</fullName>
    </submittedName>
</protein>
<dbReference type="EMBL" id="JADIMV010000086">
    <property type="protein sequence ID" value="MBO8440015.1"/>
    <property type="molecule type" value="Genomic_DNA"/>
</dbReference>
<name>A0A940DJD9_9BACT</name>
<reference evidence="1" key="2">
    <citation type="journal article" date="2021" name="PeerJ">
        <title>Extensive microbial diversity within the chicken gut microbiome revealed by metagenomics and culture.</title>
        <authorList>
            <person name="Gilroy R."/>
            <person name="Ravi A."/>
            <person name="Getino M."/>
            <person name="Pursley I."/>
            <person name="Horton D.L."/>
            <person name="Alikhan N.F."/>
            <person name="Baker D."/>
            <person name="Gharbi K."/>
            <person name="Hall N."/>
            <person name="Watson M."/>
            <person name="Adriaenssens E.M."/>
            <person name="Foster-Nyarko E."/>
            <person name="Jarju S."/>
            <person name="Secka A."/>
            <person name="Antonio M."/>
            <person name="Oren A."/>
            <person name="Chaudhuri R.R."/>
            <person name="La Ragione R."/>
            <person name="Hildebrand F."/>
            <person name="Pallen M.J."/>
        </authorList>
    </citation>
    <scope>NUCLEOTIDE SEQUENCE</scope>
    <source>
        <strain evidence="1">3924</strain>
    </source>
</reference>
<sequence length="159" mass="17515">MSRRLSHIAMMVFAVFFLWMSHGVNIYHFCCTACEDYGRDIFLLASCEEVHDSHSCPDSGGCVCCTPKVNHDDCAAPSCMHFAPADDGGCGLLHYSIDIQHINNVQYNFYVPVCTVPDLLTFKAVSLSGHTVAAHFFSDIPLHDLSGRDLLSLVSTLLI</sequence>
<reference evidence="1" key="1">
    <citation type="submission" date="2020-10" db="EMBL/GenBank/DDBJ databases">
        <authorList>
            <person name="Gilroy R."/>
        </authorList>
    </citation>
    <scope>NUCLEOTIDE SEQUENCE</scope>
    <source>
        <strain evidence="1">3924</strain>
    </source>
</reference>
<evidence type="ECO:0000313" key="2">
    <source>
        <dbReference type="Proteomes" id="UP000712007"/>
    </source>
</evidence>
<organism evidence="1 2">
    <name type="scientific">Candidatus Aphodosoma intestinipullorum</name>
    <dbReference type="NCBI Taxonomy" id="2840674"/>
    <lineage>
        <taxon>Bacteria</taxon>
        <taxon>Pseudomonadati</taxon>
        <taxon>Bacteroidota</taxon>
        <taxon>Bacteroidia</taxon>
        <taxon>Bacteroidales</taxon>
        <taxon>Candidatus Aphodosoma</taxon>
    </lineage>
</organism>
<gene>
    <name evidence="1" type="ORF">IAC51_05120</name>
</gene>
<dbReference type="Proteomes" id="UP000712007">
    <property type="component" value="Unassembled WGS sequence"/>
</dbReference>
<accession>A0A940DJD9</accession>
<proteinExistence type="predicted"/>
<evidence type="ECO:0000313" key="1">
    <source>
        <dbReference type="EMBL" id="MBO8440015.1"/>
    </source>
</evidence>
<comment type="caution">
    <text evidence="1">The sequence shown here is derived from an EMBL/GenBank/DDBJ whole genome shotgun (WGS) entry which is preliminary data.</text>
</comment>